<proteinExistence type="inferred from homology"/>
<organism evidence="7 8">
    <name type="scientific">Parageobacillus galactosidasius</name>
    <dbReference type="NCBI Taxonomy" id="883812"/>
    <lineage>
        <taxon>Bacteria</taxon>
        <taxon>Bacillati</taxon>
        <taxon>Bacillota</taxon>
        <taxon>Bacilli</taxon>
        <taxon>Bacillales</taxon>
        <taxon>Anoxybacillaceae</taxon>
        <taxon>Parageobacillus</taxon>
    </lineage>
</organism>
<gene>
    <name evidence="7" type="ORF">B9L23_07400</name>
</gene>
<dbReference type="PANTHER" id="PTHR23117">
    <property type="entry name" value="GUANYLATE KINASE-RELATED"/>
    <property type="match status" value="1"/>
</dbReference>
<dbReference type="PANTHER" id="PTHR23117:SF13">
    <property type="entry name" value="GUANYLATE KINASE"/>
    <property type="match status" value="1"/>
</dbReference>
<dbReference type="InterPro" id="IPR008144">
    <property type="entry name" value="Guanylate_kin-like_dom"/>
</dbReference>
<dbReference type="SMART" id="SM00072">
    <property type="entry name" value="GuKc"/>
    <property type="match status" value="1"/>
</dbReference>
<evidence type="ECO:0000256" key="2">
    <source>
        <dbReference type="ARBA" id="ARBA00005790"/>
    </source>
</evidence>
<dbReference type="SUPFAM" id="SSF52540">
    <property type="entry name" value="P-loop containing nucleoside triphosphate hydrolases"/>
    <property type="match status" value="1"/>
</dbReference>
<dbReference type="CDD" id="cd00071">
    <property type="entry name" value="GMPK"/>
    <property type="match status" value="1"/>
</dbReference>
<comment type="similarity">
    <text evidence="2">Belongs to the guanylate kinase family.</text>
</comment>
<keyword evidence="4" id="KW-0418">Kinase</keyword>
<sequence>MHHKLFCLVGPSGVGKDTIKKEIFLPHVISYRTRPKRNGEIDGVDGYFISKKEFIERDQRNEWIAKTVYDGHYYGITKDQLKTLYDCPMIYVIDWNGVMTLKESFAKNPGWDHHKIISIFLHAPIKSLKQRMISQGRDPNTIQRRLNQAEKDYEAAKYCDYIVENKDGQLDKTIKDIYEIIIRELLSLSKNY</sequence>
<evidence type="ECO:0000256" key="5">
    <source>
        <dbReference type="ARBA" id="ARBA00048594"/>
    </source>
</evidence>
<dbReference type="GO" id="GO:0005829">
    <property type="term" value="C:cytosol"/>
    <property type="evidence" value="ECO:0007669"/>
    <property type="project" value="TreeGrafter"/>
</dbReference>
<protein>
    <recommendedName>
        <fullName evidence="6">Guanylate kinase-like domain-containing protein</fullName>
    </recommendedName>
</protein>
<dbReference type="GO" id="GO:0004385">
    <property type="term" value="F:GMP kinase activity"/>
    <property type="evidence" value="ECO:0007669"/>
    <property type="project" value="UniProtKB-EC"/>
</dbReference>
<dbReference type="Gene3D" id="3.40.50.300">
    <property type="entry name" value="P-loop containing nucleotide triphosphate hydrolases"/>
    <property type="match status" value="1"/>
</dbReference>
<dbReference type="PROSITE" id="PS50052">
    <property type="entry name" value="GUANYLATE_KINASE_2"/>
    <property type="match status" value="1"/>
</dbReference>
<keyword evidence="8" id="KW-1185">Reference proteome</keyword>
<comment type="caution">
    <text evidence="7">The sequence shown here is derived from an EMBL/GenBank/DDBJ whole genome shotgun (WGS) entry which is preliminary data.</text>
</comment>
<feature type="domain" description="Guanylate kinase-like" evidence="6">
    <location>
        <begin position="3"/>
        <end position="182"/>
    </location>
</feature>
<accession>A0A226QRN0</accession>
<dbReference type="Pfam" id="PF00625">
    <property type="entry name" value="Guanylate_kin"/>
    <property type="match status" value="1"/>
</dbReference>
<dbReference type="EMBL" id="NDYL01000001">
    <property type="protein sequence ID" value="OXB94684.1"/>
    <property type="molecule type" value="Genomic_DNA"/>
</dbReference>
<keyword evidence="3" id="KW-0808">Transferase</keyword>
<dbReference type="RefSeq" id="WP_089097138.1">
    <property type="nucleotide sequence ID" value="NZ_NDYL01000001.1"/>
</dbReference>
<evidence type="ECO:0000313" key="7">
    <source>
        <dbReference type="EMBL" id="OXB94684.1"/>
    </source>
</evidence>
<evidence type="ECO:0000313" key="8">
    <source>
        <dbReference type="Proteomes" id="UP000198394"/>
    </source>
</evidence>
<evidence type="ECO:0000259" key="6">
    <source>
        <dbReference type="PROSITE" id="PS50052"/>
    </source>
</evidence>
<evidence type="ECO:0000256" key="1">
    <source>
        <dbReference type="ARBA" id="ARBA00003531"/>
    </source>
</evidence>
<evidence type="ECO:0000256" key="4">
    <source>
        <dbReference type="ARBA" id="ARBA00022777"/>
    </source>
</evidence>
<comment type="function">
    <text evidence="1">Essential for recycling GMP and indirectly, cGMP.</text>
</comment>
<dbReference type="AlphaFoldDB" id="A0A226QRN0"/>
<evidence type="ECO:0000256" key="3">
    <source>
        <dbReference type="ARBA" id="ARBA00022679"/>
    </source>
</evidence>
<reference evidence="7 8" key="1">
    <citation type="submission" date="2017-04" db="EMBL/GenBank/DDBJ databases">
        <title>The genome sequence of Parageobacillus galactosidasius DSM 18751.</title>
        <authorList>
            <person name="Ramaloko W.T."/>
            <person name="Koen N."/>
            <person name="Polliack S."/>
            <person name="Aliyu H."/>
            <person name="Lebre P."/>
            <person name="Mohr T."/>
            <person name="Oswald F."/>
            <person name="Zwick M."/>
            <person name="Neumann A."/>
            <person name="Syldatk C."/>
            <person name="Cowan D."/>
            <person name="De Maayer P."/>
        </authorList>
    </citation>
    <scope>NUCLEOTIDE SEQUENCE [LARGE SCALE GENOMIC DNA]</scope>
    <source>
        <strain evidence="7 8">DSM 18751</strain>
    </source>
</reference>
<name>A0A226QRN0_9BACL</name>
<dbReference type="InterPro" id="IPR027417">
    <property type="entry name" value="P-loop_NTPase"/>
</dbReference>
<comment type="catalytic activity">
    <reaction evidence="5">
        <text>GMP + ATP = GDP + ADP</text>
        <dbReference type="Rhea" id="RHEA:20780"/>
        <dbReference type="ChEBI" id="CHEBI:30616"/>
        <dbReference type="ChEBI" id="CHEBI:58115"/>
        <dbReference type="ChEBI" id="CHEBI:58189"/>
        <dbReference type="ChEBI" id="CHEBI:456216"/>
        <dbReference type="EC" id="2.7.4.8"/>
    </reaction>
</comment>
<dbReference type="Proteomes" id="UP000198394">
    <property type="component" value="Unassembled WGS sequence"/>
</dbReference>
<dbReference type="InterPro" id="IPR008145">
    <property type="entry name" value="GK/Ca_channel_bsu"/>
</dbReference>